<dbReference type="Pfam" id="PF00583">
    <property type="entry name" value="Acetyltransf_1"/>
    <property type="match status" value="1"/>
</dbReference>
<name>A0A848EF16_9PROT</name>
<dbReference type="CDD" id="cd04301">
    <property type="entry name" value="NAT_SF"/>
    <property type="match status" value="1"/>
</dbReference>
<gene>
    <name evidence="4" type="ORF">GWK16_12505</name>
</gene>
<dbReference type="PANTHER" id="PTHR43877:SF2">
    <property type="entry name" value="AMINOALKYLPHOSPHONATE N-ACETYLTRANSFERASE-RELATED"/>
    <property type="match status" value="1"/>
</dbReference>
<dbReference type="SUPFAM" id="SSF55729">
    <property type="entry name" value="Acyl-CoA N-acyltransferases (Nat)"/>
    <property type="match status" value="1"/>
</dbReference>
<dbReference type="EMBL" id="JABBKX010000003">
    <property type="protein sequence ID" value="NMJ42067.1"/>
    <property type="molecule type" value="Genomic_DNA"/>
</dbReference>
<comment type="caution">
    <text evidence="4">The sequence shown here is derived from an EMBL/GenBank/DDBJ whole genome shotgun (WGS) entry which is preliminary data.</text>
</comment>
<organism evidence="4 5">
    <name type="scientific">Neoroseomonas marina</name>
    <dbReference type="NCBI Taxonomy" id="1232220"/>
    <lineage>
        <taxon>Bacteria</taxon>
        <taxon>Pseudomonadati</taxon>
        <taxon>Pseudomonadota</taxon>
        <taxon>Alphaproteobacteria</taxon>
        <taxon>Acetobacterales</taxon>
        <taxon>Acetobacteraceae</taxon>
        <taxon>Neoroseomonas</taxon>
    </lineage>
</organism>
<evidence type="ECO:0000313" key="4">
    <source>
        <dbReference type="EMBL" id="NMJ42067.1"/>
    </source>
</evidence>
<dbReference type="PANTHER" id="PTHR43877">
    <property type="entry name" value="AMINOALKYLPHOSPHONATE N-ACETYLTRANSFERASE-RELATED-RELATED"/>
    <property type="match status" value="1"/>
</dbReference>
<keyword evidence="2" id="KW-0012">Acyltransferase</keyword>
<evidence type="ECO:0000259" key="3">
    <source>
        <dbReference type="PROSITE" id="PS51186"/>
    </source>
</evidence>
<evidence type="ECO:0000313" key="5">
    <source>
        <dbReference type="Proteomes" id="UP000548582"/>
    </source>
</evidence>
<dbReference type="AlphaFoldDB" id="A0A848EF16"/>
<dbReference type="GO" id="GO:0016747">
    <property type="term" value="F:acyltransferase activity, transferring groups other than amino-acyl groups"/>
    <property type="evidence" value="ECO:0007669"/>
    <property type="project" value="InterPro"/>
</dbReference>
<feature type="domain" description="N-acetyltransferase" evidence="3">
    <location>
        <begin position="4"/>
        <end position="149"/>
    </location>
</feature>
<dbReference type="RefSeq" id="WP_170054287.1">
    <property type="nucleotide sequence ID" value="NZ_JABBKX010000003.1"/>
</dbReference>
<dbReference type="InterPro" id="IPR000182">
    <property type="entry name" value="GNAT_dom"/>
</dbReference>
<dbReference type="PROSITE" id="PS51186">
    <property type="entry name" value="GNAT"/>
    <property type="match status" value="1"/>
</dbReference>
<evidence type="ECO:0000256" key="1">
    <source>
        <dbReference type="ARBA" id="ARBA00022679"/>
    </source>
</evidence>
<keyword evidence="5" id="KW-1185">Reference proteome</keyword>
<keyword evidence="1 4" id="KW-0808">Transferase</keyword>
<evidence type="ECO:0000256" key="2">
    <source>
        <dbReference type="ARBA" id="ARBA00023315"/>
    </source>
</evidence>
<dbReference type="InterPro" id="IPR050832">
    <property type="entry name" value="Bact_Acetyltransf"/>
</dbReference>
<sequence length="149" mass="15931">MSAPVFRRAIAADVPAIVALLADDVLGAAREKPGDPGYDEAFAAIAADANQFLAVVEIAGRVAGCLQLSFIPGLSHRGMWRGQIESVRIAAEARGGGLGRQMFEWAIDQCRARGCGIVQLTTNKSRGDARRFYETLGFVASHEGMKLKL</sequence>
<dbReference type="InterPro" id="IPR016181">
    <property type="entry name" value="Acyl_CoA_acyltransferase"/>
</dbReference>
<proteinExistence type="predicted"/>
<dbReference type="Proteomes" id="UP000548582">
    <property type="component" value="Unassembled WGS sequence"/>
</dbReference>
<accession>A0A848EF16</accession>
<protein>
    <submittedName>
        <fullName evidence="4">GNAT family N-acetyltransferase</fullName>
    </submittedName>
</protein>
<reference evidence="4 5" key="1">
    <citation type="submission" date="2020-03" db="EMBL/GenBank/DDBJ databases">
        <authorList>
            <person name="Sun Q."/>
        </authorList>
    </citation>
    <scope>NUCLEOTIDE SEQUENCE [LARGE SCALE GENOMIC DNA]</scope>
    <source>
        <strain evidence="4 5">JC162</strain>
    </source>
</reference>
<dbReference type="Gene3D" id="3.40.630.30">
    <property type="match status" value="1"/>
</dbReference>